<feature type="compositionally biased region" description="Acidic residues" evidence="3">
    <location>
        <begin position="234"/>
        <end position="268"/>
    </location>
</feature>
<dbReference type="Gene3D" id="3.30.70.330">
    <property type="match status" value="2"/>
</dbReference>
<feature type="compositionally biased region" description="Acidic residues" evidence="3">
    <location>
        <begin position="295"/>
        <end position="310"/>
    </location>
</feature>
<keyword evidence="6" id="KW-1185">Reference proteome</keyword>
<dbReference type="AlphaFoldDB" id="A0A0L0SQI6"/>
<organism evidence="5 6">
    <name type="scientific">Allomyces macrogynus (strain ATCC 38327)</name>
    <name type="common">Allomyces javanicus var. macrogynus</name>
    <dbReference type="NCBI Taxonomy" id="578462"/>
    <lineage>
        <taxon>Eukaryota</taxon>
        <taxon>Fungi</taxon>
        <taxon>Fungi incertae sedis</taxon>
        <taxon>Blastocladiomycota</taxon>
        <taxon>Blastocladiomycetes</taxon>
        <taxon>Blastocladiales</taxon>
        <taxon>Blastocladiaceae</taxon>
        <taxon>Allomyces</taxon>
    </lineage>
</organism>
<gene>
    <name evidence="5" type="ORF">AMAG_09996</name>
</gene>
<feature type="region of interest" description="Disordered" evidence="3">
    <location>
        <begin position="208"/>
        <end position="330"/>
    </location>
</feature>
<dbReference type="InterPro" id="IPR012677">
    <property type="entry name" value="Nucleotide-bd_a/b_plait_sf"/>
</dbReference>
<feature type="compositionally biased region" description="Acidic residues" evidence="3">
    <location>
        <begin position="317"/>
        <end position="330"/>
    </location>
</feature>
<proteinExistence type="predicted"/>
<evidence type="ECO:0000256" key="3">
    <source>
        <dbReference type="SAM" id="MobiDB-lite"/>
    </source>
</evidence>
<feature type="compositionally biased region" description="Basic and acidic residues" evidence="3">
    <location>
        <begin position="215"/>
        <end position="233"/>
    </location>
</feature>
<dbReference type="PROSITE" id="PS50102">
    <property type="entry name" value="RRM"/>
    <property type="match status" value="2"/>
</dbReference>
<dbReference type="SUPFAM" id="SSF54928">
    <property type="entry name" value="RNA-binding domain, RBD"/>
    <property type="match status" value="1"/>
</dbReference>
<sequence>MAAPKRERAPSGNDQQQQHGGAKRPRTDDAATKNSPVVFVGQLPFSATQAELQTLFEKFGKVVAVRMSKKSIRRLNKVKHLFTGCAHVEYATPAEAATACRKLAGYQYEGRTLRSDMATTHTSSVRAPTAKPSDTLFVANLPYGFSDADLEAMFRPQRGFGRVRVPDASKGFAYVQFDDDDAAQAAVRALNGANFKGRRIRIDYANSQQRAAFKSKKEESKKVEAKEEEGSSDDKEDEDEEEDESSDEENGSGDEESSDDDSDSDDSDAAPAPAPAKKRQQSRNPVETPAKPASSDDDSEEEDSDEESDEDGKSDADSDADSDSDDSESD</sequence>
<dbReference type="InterPro" id="IPR000504">
    <property type="entry name" value="RRM_dom"/>
</dbReference>
<protein>
    <recommendedName>
        <fullName evidence="4">RRM domain-containing protein</fullName>
    </recommendedName>
</protein>
<dbReference type="eggNOG" id="KOG4210">
    <property type="taxonomic scope" value="Eukaryota"/>
</dbReference>
<dbReference type="EMBL" id="GG745345">
    <property type="protein sequence ID" value="KNE64639.1"/>
    <property type="molecule type" value="Genomic_DNA"/>
</dbReference>
<dbReference type="STRING" id="578462.A0A0L0SQI6"/>
<dbReference type="SMART" id="SM00360">
    <property type="entry name" value="RRM"/>
    <property type="match status" value="2"/>
</dbReference>
<dbReference type="Proteomes" id="UP000054350">
    <property type="component" value="Unassembled WGS sequence"/>
</dbReference>
<dbReference type="InterPro" id="IPR035979">
    <property type="entry name" value="RBD_domain_sf"/>
</dbReference>
<reference evidence="5 6" key="1">
    <citation type="submission" date="2009-11" db="EMBL/GenBank/DDBJ databases">
        <title>Annotation of Allomyces macrogynus ATCC 38327.</title>
        <authorList>
            <consortium name="The Broad Institute Genome Sequencing Platform"/>
            <person name="Russ C."/>
            <person name="Cuomo C."/>
            <person name="Burger G."/>
            <person name="Gray M.W."/>
            <person name="Holland P.W.H."/>
            <person name="King N."/>
            <person name="Lang F.B.F."/>
            <person name="Roger A.J."/>
            <person name="Ruiz-Trillo I."/>
            <person name="Young S.K."/>
            <person name="Zeng Q."/>
            <person name="Gargeya S."/>
            <person name="Fitzgerald M."/>
            <person name="Haas B."/>
            <person name="Abouelleil A."/>
            <person name="Alvarado L."/>
            <person name="Arachchi H.M."/>
            <person name="Berlin A."/>
            <person name="Chapman S.B."/>
            <person name="Gearin G."/>
            <person name="Goldberg J."/>
            <person name="Griggs A."/>
            <person name="Gujja S."/>
            <person name="Hansen M."/>
            <person name="Heiman D."/>
            <person name="Howarth C."/>
            <person name="Larimer J."/>
            <person name="Lui A."/>
            <person name="MacDonald P.J.P."/>
            <person name="McCowen C."/>
            <person name="Montmayeur A."/>
            <person name="Murphy C."/>
            <person name="Neiman D."/>
            <person name="Pearson M."/>
            <person name="Priest M."/>
            <person name="Roberts A."/>
            <person name="Saif S."/>
            <person name="Shea T."/>
            <person name="Sisk P."/>
            <person name="Stolte C."/>
            <person name="Sykes S."/>
            <person name="Wortman J."/>
            <person name="Nusbaum C."/>
            <person name="Birren B."/>
        </authorList>
    </citation>
    <scope>NUCLEOTIDE SEQUENCE [LARGE SCALE GENOMIC DNA]</scope>
    <source>
        <strain evidence="5 6">ATCC 38327</strain>
    </source>
</reference>
<accession>A0A0L0SQI6</accession>
<name>A0A0L0SQI6_ALLM3</name>
<feature type="domain" description="RRM" evidence="4">
    <location>
        <begin position="134"/>
        <end position="207"/>
    </location>
</feature>
<dbReference type="PANTHER" id="PTHR48025">
    <property type="entry name" value="OS02G0815200 PROTEIN"/>
    <property type="match status" value="1"/>
</dbReference>
<evidence type="ECO:0000256" key="2">
    <source>
        <dbReference type="PROSITE-ProRule" id="PRU00176"/>
    </source>
</evidence>
<dbReference type="GO" id="GO:0003729">
    <property type="term" value="F:mRNA binding"/>
    <property type="evidence" value="ECO:0007669"/>
    <property type="project" value="TreeGrafter"/>
</dbReference>
<dbReference type="PANTHER" id="PTHR48025:SF1">
    <property type="entry name" value="RRM DOMAIN-CONTAINING PROTEIN"/>
    <property type="match status" value="1"/>
</dbReference>
<dbReference type="OrthoDB" id="6730379at2759"/>
<feature type="region of interest" description="Disordered" evidence="3">
    <location>
        <begin position="1"/>
        <end position="33"/>
    </location>
</feature>
<keyword evidence="1 2" id="KW-0694">RNA-binding</keyword>
<reference evidence="6" key="2">
    <citation type="submission" date="2009-11" db="EMBL/GenBank/DDBJ databases">
        <title>The Genome Sequence of Allomyces macrogynus strain ATCC 38327.</title>
        <authorList>
            <consortium name="The Broad Institute Genome Sequencing Platform"/>
            <person name="Russ C."/>
            <person name="Cuomo C."/>
            <person name="Shea T."/>
            <person name="Young S.K."/>
            <person name="Zeng Q."/>
            <person name="Koehrsen M."/>
            <person name="Haas B."/>
            <person name="Borodovsky M."/>
            <person name="Guigo R."/>
            <person name="Alvarado L."/>
            <person name="Berlin A."/>
            <person name="Borenstein D."/>
            <person name="Chen Z."/>
            <person name="Engels R."/>
            <person name="Freedman E."/>
            <person name="Gellesch M."/>
            <person name="Goldberg J."/>
            <person name="Griggs A."/>
            <person name="Gujja S."/>
            <person name="Heiman D."/>
            <person name="Hepburn T."/>
            <person name="Howarth C."/>
            <person name="Jen D."/>
            <person name="Larson L."/>
            <person name="Lewis B."/>
            <person name="Mehta T."/>
            <person name="Park D."/>
            <person name="Pearson M."/>
            <person name="Roberts A."/>
            <person name="Saif S."/>
            <person name="Shenoy N."/>
            <person name="Sisk P."/>
            <person name="Stolte C."/>
            <person name="Sykes S."/>
            <person name="Walk T."/>
            <person name="White J."/>
            <person name="Yandava C."/>
            <person name="Burger G."/>
            <person name="Gray M.W."/>
            <person name="Holland P.W.H."/>
            <person name="King N."/>
            <person name="Lang F.B.F."/>
            <person name="Roger A.J."/>
            <person name="Ruiz-Trillo I."/>
            <person name="Lander E."/>
            <person name="Nusbaum C."/>
        </authorList>
    </citation>
    <scope>NUCLEOTIDE SEQUENCE [LARGE SCALE GENOMIC DNA]</scope>
    <source>
        <strain evidence="6">ATCC 38327</strain>
    </source>
</reference>
<feature type="domain" description="RRM" evidence="4">
    <location>
        <begin position="36"/>
        <end position="120"/>
    </location>
</feature>
<dbReference type="GO" id="GO:0005634">
    <property type="term" value="C:nucleus"/>
    <property type="evidence" value="ECO:0007669"/>
    <property type="project" value="TreeGrafter"/>
</dbReference>
<dbReference type="OMA" id="VMGSQLW"/>
<dbReference type="CDD" id="cd00590">
    <property type="entry name" value="RRM_SF"/>
    <property type="match status" value="2"/>
</dbReference>
<dbReference type="VEuPathDB" id="FungiDB:AMAG_09996"/>
<evidence type="ECO:0000313" key="5">
    <source>
        <dbReference type="EMBL" id="KNE64639.1"/>
    </source>
</evidence>
<evidence type="ECO:0000313" key="6">
    <source>
        <dbReference type="Proteomes" id="UP000054350"/>
    </source>
</evidence>
<evidence type="ECO:0000259" key="4">
    <source>
        <dbReference type="PROSITE" id="PS50102"/>
    </source>
</evidence>
<dbReference type="Pfam" id="PF00076">
    <property type="entry name" value="RRM_1"/>
    <property type="match status" value="2"/>
</dbReference>
<evidence type="ECO:0000256" key="1">
    <source>
        <dbReference type="ARBA" id="ARBA00022884"/>
    </source>
</evidence>
<dbReference type="InterPro" id="IPR050502">
    <property type="entry name" value="Euk_RNA-bind_prot"/>
</dbReference>